<keyword evidence="1" id="KW-0732">Signal</keyword>
<dbReference type="RefSeq" id="XP_029215251.1">
    <property type="nucleotide sequence ID" value="XM_029361784.1"/>
</dbReference>
<comment type="caution">
    <text evidence="2">The sequence shown here is derived from an EMBL/GenBank/DDBJ whole genome shotgun (WGS) entry which is preliminary data.</text>
</comment>
<dbReference type="EMBL" id="NWUJ01000016">
    <property type="protein sequence ID" value="PFH31242.1"/>
    <property type="molecule type" value="Genomic_DNA"/>
</dbReference>
<evidence type="ECO:0000256" key="1">
    <source>
        <dbReference type="SAM" id="SignalP"/>
    </source>
</evidence>
<organism evidence="2 3">
    <name type="scientific">Besnoitia besnoiti</name>
    <name type="common">Apicomplexan protozoan</name>
    <dbReference type="NCBI Taxonomy" id="94643"/>
    <lineage>
        <taxon>Eukaryota</taxon>
        <taxon>Sar</taxon>
        <taxon>Alveolata</taxon>
        <taxon>Apicomplexa</taxon>
        <taxon>Conoidasida</taxon>
        <taxon>Coccidia</taxon>
        <taxon>Eucoccidiorida</taxon>
        <taxon>Eimeriorina</taxon>
        <taxon>Sarcocystidae</taxon>
        <taxon>Besnoitia</taxon>
    </lineage>
</organism>
<dbReference type="Proteomes" id="UP000224006">
    <property type="component" value="Chromosome XIII"/>
</dbReference>
<dbReference type="VEuPathDB" id="ToxoDB:BESB_031160"/>
<keyword evidence="3" id="KW-1185">Reference proteome</keyword>
<dbReference type="KEGG" id="bbes:BESB_031160"/>
<proteinExistence type="predicted"/>
<accession>A0A2A9M790</accession>
<feature type="signal peptide" evidence="1">
    <location>
        <begin position="1"/>
        <end position="27"/>
    </location>
</feature>
<sequence length="88" mass="9482">MKVSSFSIFLTAMTAKWLSPAVGQAAAGDMIPSEHETQELINLVNSAKAGETNSEEFEQIGSSFPSHEFLEHLKANQAMGESARSPNL</sequence>
<evidence type="ECO:0000313" key="2">
    <source>
        <dbReference type="EMBL" id="PFH31242.1"/>
    </source>
</evidence>
<dbReference type="AlphaFoldDB" id="A0A2A9M790"/>
<protein>
    <submittedName>
        <fullName evidence="2">Uncharacterized protein</fullName>
    </submittedName>
</protein>
<name>A0A2A9M790_BESBE</name>
<dbReference type="GeneID" id="40308168"/>
<feature type="chain" id="PRO_5012179733" evidence="1">
    <location>
        <begin position="28"/>
        <end position="88"/>
    </location>
</feature>
<reference evidence="2 3" key="1">
    <citation type="submission" date="2017-09" db="EMBL/GenBank/DDBJ databases">
        <title>Genome sequencing of Besnoitia besnoiti strain Bb-Ger1.</title>
        <authorList>
            <person name="Schares G."/>
            <person name="Venepally P."/>
            <person name="Lorenzi H.A."/>
        </authorList>
    </citation>
    <scope>NUCLEOTIDE SEQUENCE [LARGE SCALE GENOMIC DNA]</scope>
    <source>
        <strain evidence="2 3">Bb-Ger1</strain>
    </source>
</reference>
<gene>
    <name evidence="2" type="ORF">BESB_031160</name>
</gene>
<evidence type="ECO:0000313" key="3">
    <source>
        <dbReference type="Proteomes" id="UP000224006"/>
    </source>
</evidence>